<name>A0A1D1UM67_RAMVA</name>
<dbReference type="AlphaFoldDB" id="A0A1D1UM67"/>
<accession>A0A1D1UM67</accession>
<reference evidence="1 2" key="1">
    <citation type="journal article" date="2016" name="Nat. Commun.">
        <title>Extremotolerant tardigrade genome and improved radiotolerance of human cultured cells by tardigrade-unique protein.</title>
        <authorList>
            <person name="Hashimoto T."/>
            <person name="Horikawa D.D."/>
            <person name="Saito Y."/>
            <person name="Kuwahara H."/>
            <person name="Kozuka-Hata H."/>
            <person name="Shin-I T."/>
            <person name="Minakuchi Y."/>
            <person name="Ohishi K."/>
            <person name="Motoyama A."/>
            <person name="Aizu T."/>
            <person name="Enomoto A."/>
            <person name="Kondo K."/>
            <person name="Tanaka S."/>
            <person name="Hara Y."/>
            <person name="Koshikawa S."/>
            <person name="Sagara H."/>
            <person name="Miura T."/>
            <person name="Yokobori S."/>
            <person name="Miyagawa K."/>
            <person name="Suzuki Y."/>
            <person name="Kubo T."/>
            <person name="Oyama M."/>
            <person name="Kohara Y."/>
            <person name="Fujiyama A."/>
            <person name="Arakawa K."/>
            <person name="Katayama T."/>
            <person name="Toyoda A."/>
            <person name="Kunieda T."/>
        </authorList>
    </citation>
    <scope>NUCLEOTIDE SEQUENCE [LARGE SCALE GENOMIC DNA]</scope>
    <source>
        <strain evidence="1 2">YOKOZUNA-1</strain>
    </source>
</reference>
<comment type="caution">
    <text evidence="1">The sequence shown here is derived from an EMBL/GenBank/DDBJ whole genome shotgun (WGS) entry which is preliminary data.</text>
</comment>
<protein>
    <submittedName>
        <fullName evidence="1">Uncharacterized protein</fullName>
    </submittedName>
</protein>
<dbReference type="EMBL" id="BDGG01000001">
    <property type="protein sequence ID" value="GAU90829.1"/>
    <property type="molecule type" value="Genomic_DNA"/>
</dbReference>
<organism evidence="1 2">
    <name type="scientific">Ramazzottius varieornatus</name>
    <name type="common">Water bear</name>
    <name type="synonym">Tardigrade</name>
    <dbReference type="NCBI Taxonomy" id="947166"/>
    <lineage>
        <taxon>Eukaryota</taxon>
        <taxon>Metazoa</taxon>
        <taxon>Ecdysozoa</taxon>
        <taxon>Tardigrada</taxon>
        <taxon>Eutardigrada</taxon>
        <taxon>Parachela</taxon>
        <taxon>Hypsibioidea</taxon>
        <taxon>Ramazzottiidae</taxon>
        <taxon>Ramazzottius</taxon>
    </lineage>
</organism>
<proteinExistence type="predicted"/>
<evidence type="ECO:0000313" key="2">
    <source>
        <dbReference type="Proteomes" id="UP000186922"/>
    </source>
</evidence>
<dbReference type="Proteomes" id="UP000186922">
    <property type="component" value="Unassembled WGS sequence"/>
</dbReference>
<evidence type="ECO:0000313" key="1">
    <source>
        <dbReference type="EMBL" id="GAU90829.1"/>
    </source>
</evidence>
<sequence>MSVCSHLLGHKQAKGFSGTILQQSKERSSPAFIKVWMGTTMGGSRRLKEVATSVDALPKVKSLQFQQRQMAKDVSR</sequence>
<gene>
    <name evidence="1" type="primary">RvY_03192-1</name>
    <name evidence="1" type="synonym">RvY_03192.1</name>
    <name evidence="1" type="ORF">RvY_03192</name>
</gene>
<keyword evidence="2" id="KW-1185">Reference proteome</keyword>